<evidence type="ECO:0000313" key="1">
    <source>
        <dbReference type="EMBL" id="BAD52480.1"/>
    </source>
</evidence>
<proteinExistence type="predicted"/>
<protein>
    <submittedName>
        <fullName evidence="1">Uncharacterized protein</fullName>
    </submittedName>
</protein>
<organism evidence="1">
    <name type="scientific">Oryza sativa subsp. japonica</name>
    <name type="common">Rice</name>
    <dbReference type="NCBI Taxonomy" id="39947"/>
    <lineage>
        <taxon>Eukaryota</taxon>
        <taxon>Viridiplantae</taxon>
        <taxon>Streptophyta</taxon>
        <taxon>Embryophyta</taxon>
        <taxon>Tracheophyta</taxon>
        <taxon>Spermatophyta</taxon>
        <taxon>Magnoliopsida</taxon>
        <taxon>Liliopsida</taxon>
        <taxon>Poales</taxon>
        <taxon>Poaceae</taxon>
        <taxon>BOP clade</taxon>
        <taxon>Oryzoideae</taxon>
        <taxon>Oryzeae</taxon>
        <taxon>Oryzinae</taxon>
        <taxon>Oryza</taxon>
        <taxon>Oryza sativa</taxon>
    </lineage>
</organism>
<reference evidence="1" key="1">
    <citation type="journal article" date="2002" name="Nature">
        <title>The genome sequence and structure of rice chromosome 1.</title>
        <authorList>
            <person name="Sasaki T."/>
            <person name="Matsumoto T."/>
            <person name="Yamamoto K."/>
            <person name="Sakata K."/>
            <person name="Baba T."/>
            <person name="Katayose Y."/>
            <person name="Wu J."/>
            <person name="Niimura Y."/>
            <person name="Cheng Z."/>
            <person name="Nagamura Y."/>
            <person name="Antonio B.A."/>
            <person name="Kanamori H."/>
            <person name="Hosokawa S."/>
            <person name="Masukawa M."/>
            <person name="Arikawa K."/>
            <person name="Chiden Y."/>
            <person name="Hayashi M."/>
            <person name="Okamoto M."/>
            <person name="Ando T."/>
            <person name="Aoki H."/>
            <person name="Arita K."/>
            <person name="Hamada M."/>
            <person name="Harada C."/>
            <person name="Hijishita S."/>
            <person name="Honda M."/>
            <person name="Ichikawa Y."/>
            <person name="Idonuma A."/>
            <person name="Iijima M."/>
            <person name="Ikeda M."/>
            <person name="Ikeno M."/>
            <person name="Itoh S."/>
            <person name="Itoh T."/>
            <person name="Itoh Y."/>
            <person name="Itoh Y."/>
            <person name="Iwabuchi A."/>
            <person name="Kamiya K."/>
            <person name="Karasawa W."/>
            <person name="Katagiri S."/>
            <person name="Kikuta A."/>
            <person name="Kobayashi N."/>
            <person name="Kono I."/>
            <person name="Machita K."/>
            <person name="Maehara T."/>
            <person name="Mizuno H."/>
            <person name="Mizubayashi T."/>
            <person name="Mukai Y."/>
            <person name="Nagasaki H."/>
            <person name="Nakashima M."/>
            <person name="Nakama Y."/>
            <person name="Nakamichi Y."/>
            <person name="Nakamura M."/>
            <person name="Namiki N."/>
            <person name="Negishi M."/>
            <person name="Ohta I."/>
            <person name="Ono N."/>
            <person name="Saji S."/>
            <person name="Sakai K."/>
            <person name="Shibata M."/>
            <person name="Shimokawa T."/>
            <person name="Shomura A."/>
            <person name="Song J."/>
            <person name="Takazaki Y."/>
            <person name="Terasawa K."/>
            <person name="Tsuji K."/>
            <person name="Waki K."/>
            <person name="Yamagata H."/>
            <person name="Yamane H."/>
            <person name="Yoshiki S."/>
            <person name="Yoshihara R."/>
            <person name="Yukawa K."/>
            <person name="Zhong H."/>
            <person name="Iwama H."/>
            <person name="Endo T."/>
            <person name="Ito H."/>
            <person name="Hahn J.H."/>
            <person name="Kim H.I."/>
            <person name="Eun M.Y."/>
            <person name="Yano M."/>
            <person name="Jiang J."/>
            <person name="Gojobori T."/>
        </authorList>
    </citation>
    <scope>NUCLEOTIDE SEQUENCE [LARGE SCALE GENOMIC DNA]</scope>
</reference>
<dbReference type="EMBL" id="AP002538">
    <property type="protein sequence ID" value="BAD52480.1"/>
    <property type="molecule type" value="Genomic_DNA"/>
</dbReference>
<dbReference type="AlphaFoldDB" id="Q5ZEF7"/>
<accession>Q5ZEF7</accession>
<name>Q5ZEF7_ORYSJ</name>
<gene>
    <name evidence="1" type="primary">P0408F06.19</name>
</gene>
<sequence>MARPDWGRARAGPTTGPCLGCTLVTVGRPGTVRVVLGRVCRPWAGTAWLGASVGPYRPDKPRPRHGRPGLGRAVPEVTTAIELLATFPYHGAMSIGTEVPWLAP</sequence>
<dbReference type="Proteomes" id="UP000817658">
    <property type="component" value="Chromosome 1"/>
</dbReference>